<proteinExistence type="inferred from homology"/>
<keyword evidence="2" id="KW-0805">Transcription regulation</keyword>
<feature type="domain" description="RNA polymerase sigma factor 70 region 4 type 2" evidence="6">
    <location>
        <begin position="159"/>
        <end position="210"/>
    </location>
</feature>
<dbReference type="PANTHER" id="PTHR43133:SF51">
    <property type="entry name" value="RNA POLYMERASE SIGMA FACTOR"/>
    <property type="match status" value="1"/>
</dbReference>
<dbReference type="NCBIfam" id="TIGR02937">
    <property type="entry name" value="sigma70-ECF"/>
    <property type="match status" value="1"/>
</dbReference>
<evidence type="ECO:0000259" key="6">
    <source>
        <dbReference type="Pfam" id="PF08281"/>
    </source>
</evidence>
<comment type="caution">
    <text evidence="7">The sequence shown here is derived from an EMBL/GenBank/DDBJ whole genome shotgun (WGS) entry which is preliminary data.</text>
</comment>
<dbReference type="Proteomes" id="UP000680638">
    <property type="component" value="Unassembled WGS sequence"/>
</dbReference>
<evidence type="ECO:0000313" key="7">
    <source>
        <dbReference type="EMBL" id="GIO67413.1"/>
    </source>
</evidence>
<dbReference type="RefSeq" id="WP_306433233.1">
    <property type="nucleotide sequence ID" value="NZ_BORW01000009.1"/>
</dbReference>
<dbReference type="EMBL" id="BORW01000009">
    <property type="protein sequence ID" value="GIO67413.1"/>
    <property type="molecule type" value="Genomic_DNA"/>
</dbReference>
<dbReference type="PANTHER" id="PTHR43133">
    <property type="entry name" value="RNA POLYMERASE ECF-TYPE SIGMA FACTO"/>
    <property type="match status" value="1"/>
</dbReference>
<feature type="domain" description="RNA polymerase sigma-70 region 2" evidence="5">
    <location>
        <begin position="34"/>
        <end position="101"/>
    </location>
</feature>
<reference evidence="7 8" key="1">
    <citation type="submission" date="2021-03" db="EMBL/GenBank/DDBJ databases">
        <title>Antimicrobial resistance genes in bacteria isolated from Japanese honey, and their potential for conferring macrolide and lincosamide resistance in the American foulbrood pathogen Paenibacillus larvae.</title>
        <authorList>
            <person name="Okamoto M."/>
            <person name="Kumagai M."/>
            <person name="Kanamori H."/>
            <person name="Takamatsu D."/>
        </authorList>
    </citation>
    <scope>NUCLEOTIDE SEQUENCE [LARGE SCALE GENOMIC DNA]</scope>
    <source>
        <strain evidence="7 8">J21TS3</strain>
    </source>
</reference>
<organism evidence="7 8">
    <name type="scientific">Paenibacillus cookii</name>
    <dbReference type="NCBI Taxonomy" id="157839"/>
    <lineage>
        <taxon>Bacteria</taxon>
        <taxon>Bacillati</taxon>
        <taxon>Bacillota</taxon>
        <taxon>Bacilli</taxon>
        <taxon>Bacillales</taxon>
        <taxon>Paenibacillaceae</taxon>
        <taxon>Paenibacillus</taxon>
    </lineage>
</organism>
<dbReference type="SUPFAM" id="SSF88946">
    <property type="entry name" value="Sigma2 domain of RNA polymerase sigma factors"/>
    <property type="match status" value="1"/>
</dbReference>
<keyword evidence="4" id="KW-0804">Transcription</keyword>
<protein>
    <recommendedName>
        <fullName evidence="9">Sigma-70 family RNA polymerase sigma factor</fullName>
    </recommendedName>
</protein>
<evidence type="ECO:0000256" key="3">
    <source>
        <dbReference type="ARBA" id="ARBA00023082"/>
    </source>
</evidence>
<accession>A0ABQ4LWU1</accession>
<dbReference type="InterPro" id="IPR007627">
    <property type="entry name" value="RNA_pol_sigma70_r2"/>
</dbReference>
<evidence type="ECO:0000259" key="5">
    <source>
        <dbReference type="Pfam" id="PF04542"/>
    </source>
</evidence>
<dbReference type="InterPro" id="IPR013325">
    <property type="entry name" value="RNA_pol_sigma_r2"/>
</dbReference>
<dbReference type="InterPro" id="IPR013249">
    <property type="entry name" value="RNA_pol_sigma70_r4_t2"/>
</dbReference>
<evidence type="ECO:0000256" key="1">
    <source>
        <dbReference type="ARBA" id="ARBA00010641"/>
    </source>
</evidence>
<dbReference type="Pfam" id="PF08281">
    <property type="entry name" value="Sigma70_r4_2"/>
    <property type="match status" value="1"/>
</dbReference>
<keyword evidence="3" id="KW-0731">Sigma factor</keyword>
<dbReference type="InterPro" id="IPR013324">
    <property type="entry name" value="RNA_pol_sigma_r3/r4-like"/>
</dbReference>
<evidence type="ECO:0000313" key="8">
    <source>
        <dbReference type="Proteomes" id="UP000680638"/>
    </source>
</evidence>
<comment type="similarity">
    <text evidence="1">Belongs to the sigma-70 factor family. ECF subfamily.</text>
</comment>
<sequence length="581" mass="64943">MSQLREISVEWEEMDDASLVKKAKEGSREAFGELVRRHRSKVYGYARSMVQEAHAAEDIVQDALIRAFLHLGKLVDAERFLPWVHRIVRNQALTRLKKAGRGQETTFSGLEAAVSGGEEEQEMWGSLDYVLKRVAHAMEREMQQDGVPEARLMRLETQQVLMDIIACLKPKERQIFESHFFDQLSPQEIAREFSLTAANVYQILSRSRKKVIQERIRVTVDAYIQTRKDWGTMGKTVLGTEKWQEGGHSWSTAGNVLHALAKAAGRDHSLAAVMGLTGLAFRIQVLPGVHIAGPTAFDFAEVFRRGLRNLGLTVRIVDGMKPGIGDNVNLLGEAATSLKTMQKRDIHQALPEALDLIHHAVDRGYPVLAWDLSIPEFGMLYGYDDEHKLLYMDECCRKDTLSYENLGRGVMEEIFVMAVDSASNLSFKEGLRGALEMILEHYAGKEPNVPAEAVKGLEAYDAWIEAFRSQVVEANGNGYNVAVVGDCRKYAAGFLEEAARLLEKTEDAGENVPLRLNEAAETYRQLAQTFAELHVLFPYPEGGNPNDPKVAPQAIALLERAKKLEIRGAEQLENLSNALNS</sequence>
<dbReference type="InterPro" id="IPR039425">
    <property type="entry name" value="RNA_pol_sigma-70-like"/>
</dbReference>
<dbReference type="CDD" id="cd06171">
    <property type="entry name" value="Sigma70_r4"/>
    <property type="match status" value="1"/>
</dbReference>
<dbReference type="InterPro" id="IPR014284">
    <property type="entry name" value="RNA_pol_sigma-70_dom"/>
</dbReference>
<evidence type="ECO:0000256" key="2">
    <source>
        <dbReference type="ARBA" id="ARBA00023015"/>
    </source>
</evidence>
<name>A0ABQ4LWU1_9BACL</name>
<dbReference type="Pfam" id="PF04542">
    <property type="entry name" value="Sigma70_r2"/>
    <property type="match status" value="1"/>
</dbReference>
<keyword evidence="8" id="KW-1185">Reference proteome</keyword>
<evidence type="ECO:0008006" key="9">
    <source>
        <dbReference type="Google" id="ProtNLM"/>
    </source>
</evidence>
<dbReference type="Gene3D" id="1.10.10.10">
    <property type="entry name" value="Winged helix-like DNA-binding domain superfamily/Winged helix DNA-binding domain"/>
    <property type="match status" value="1"/>
</dbReference>
<evidence type="ECO:0000256" key="4">
    <source>
        <dbReference type="ARBA" id="ARBA00023163"/>
    </source>
</evidence>
<dbReference type="Gene3D" id="1.10.1740.10">
    <property type="match status" value="1"/>
</dbReference>
<dbReference type="InterPro" id="IPR036388">
    <property type="entry name" value="WH-like_DNA-bd_sf"/>
</dbReference>
<gene>
    <name evidence="7" type="ORF">J21TS3_22340</name>
</gene>
<dbReference type="SUPFAM" id="SSF88659">
    <property type="entry name" value="Sigma3 and sigma4 domains of RNA polymerase sigma factors"/>
    <property type="match status" value="1"/>
</dbReference>